<keyword evidence="5" id="KW-0539">Nucleus</keyword>
<dbReference type="EMBL" id="CP119900">
    <property type="protein sequence ID" value="WFD21739.1"/>
    <property type="molecule type" value="Genomic_DNA"/>
</dbReference>
<dbReference type="Pfam" id="PF04969">
    <property type="entry name" value="CS"/>
    <property type="match status" value="1"/>
</dbReference>
<evidence type="ECO:0000256" key="4">
    <source>
        <dbReference type="ARBA" id="ARBA00022490"/>
    </source>
</evidence>
<comment type="subcellular location">
    <subcellularLocation>
        <location evidence="2">Cytoplasm</location>
    </subcellularLocation>
    <subcellularLocation>
        <location evidence="1">Nucleus</location>
    </subcellularLocation>
</comment>
<evidence type="ECO:0000256" key="1">
    <source>
        <dbReference type="ARBA" id="ARBA00004123"/>
    </source>
</evidence>
<evidence type="ECO:0000256" key="5">
    <source>
        <dbReference type="ARBA" id="ARBA00023242"/>
    </source>
</evidence>
<dbReference type="InterPro" id="IPR007052">
    <property type="entry name" value="CS_dom"/>
</dbReference>
<dbReference type="GO" id="GO:0005634">
    <property type="term" value="C:nucleus"/>
    <property type="evidence" value="ECO:0007669"/>
    <property type="project" value="UniProtKB-SubCell"/>
</dbReference>
<accession>A0AAF0EB04</accession>
<reference evidence="7" key="1">
    <citation type="submission" date="2023-03" db="EMBL/GenBank/DDBJ databases">
        <title>Mating type loci evolution in Malassezia.</title>
        <authorList>
            <person name="Coelho M.A."/>
        </authorList>
    </citation>
    <scope>NUCLEOTIDE SEQUENCE</scope>
    <source>
        <strain evidence="7">CBS 12830</strain>
    </source>
</reference>
<keyword evidence="4" id="KW-0963">Cytoplasm</keyword>
<dbReference type="SUPFAM" id="SSF49764">
    <property type="entry name" value="HSP20-like chaperones"/>
    <property type="match status" value="1"/>
</dbReference>
<evidence type="ECO:0000256" key="2">
    <source>
        <dbReference type="ARBA" id="ARBA00004496"/>
    </source>
</evidence>
<dbReference type="Proteomes" id="UP001214415">
    <property type="component" value="Chromosome 1"/>
</dbReference>
<evidence type="ECO:0000313" key="7">
    <source>
        <dbReference type="EMBL" id="WFD21739.1"/>
    </source>
</evidence>
<evidence type="ECO:0000259" key="6">
    <source>
        <dbReference type="PROSITE" id="PS51203"/>
    </source>
</evidence>
<dbReference type="InterPro" id="IPR008978">
    <property type="entry name" value="HSP20-like_chaperone"/>
</dbReference>
<gene>
    <name evidence="7" type="ORF">MEQU1_000394</name>
</gene>
<proteinExistence type="predicted"/>
<keyword evidence="8" id="KW-1185">Reference proteome</keyword>
<dbReference type="InterPro" id="IPR037895">
    <property type="entry name" value="NUDCD1"/>
</dbReference>
<dbReference type="Gene3D" id="2.60.40.790">
    <property type="match status" value="1"/>
</dbReference>
<evidence type="ECO:0000313" key="8">
    <source>
        <dbReference type="Proteomes" id="UP001214415"/>
    </source>
</evidence>
<evidence type="ECO:0000256" key="3">
    <source>
        <dbReference type="ARBA" id="ARBA00018915"/>
    </source>
</evidence>
<dbReference type="AlphaFoldDB" id="A0AAF0EB04"/>
<name>A0AAF0EB04_9BASI</name>
<feature type="domain" description="CS" evidence="6">
    <location>
        <begin position="276"/>
        <end position="386"/>
    </location>
</feature>
<sequence length="621" mass="66389">MFPIDRAHACPAFEAYKLGDGRQASIQQVQLPQRVLGPSLSTAVPLGYKELKARAMHSPLATHDGSSGAYIAEDRSVILVSWMGEDVSSTLLAMIPPSVYSRTSEHLPMLLAADASTWLVSGETDLLLWMHYDASSSASECKSGTLSLPVLLPPVPEAHWTLVQATTEGQSLVYVLLQRACRVTSDRRSTSSSGLSATSHTLFDVMLIRATLPLTGGECASELMWCVQCDEPVSYARIEGGSCLLGTETPIVARSDPRPASEAPHSHTQAPTLPLLQKAPYTWTQTEDTVMVALTLPEYIRSEHIRTHFSLHGLSVSLAAAALPSESAAAMPGEQALRAGAFTSQSVWGQLDPTGCVWTLEAGASMQLLTLHLAKAHEGTRWPHVFAHDDHVLETLDPSELAAMLEGVDKYTQTMPSSTLLHDTLEDDVPEAGVPLQLTWIGPEGQQVTAPTSSHALLARATPPSDPALLLQHDVDGQVFVPPSPLAWTAWHHSATVPAISYVLASKRDVHPIYVYRGTSPPTVLAAEPRHAPDAHSRGSHLYVYGAAGPQRGTSYVWPLGDATTGPILAVTVSPDAALNTPLDAIVAARLRVLGRTIALHGGLVHASADVGQHLHQQCPS</sequence>
<dbReference type="GO" id="GO:0005737">
    <property type="term" value="C:cytoplasm"/>
    <property type="evidence" value="ECO:0007669"/>
    <property type="project" value="UniProtKB-SubCell"/>
</dbReference>
<dbReference type="PANTHER" id="PTHR21664:SF1">
    <property type="entry name" value="NUDC DOMAIN-CONTAINING PROTEIN 1"/>
    <property type="match status" value="1"/>
</dbReference>
<organism evidence="7 8">
    <name type="scientific">Malassezia equina</name>
    <dbReference type="NCBI Taxonomy" id="1381935"/>
    <lineage>
        <taxon>Eukaryota</taxon>
        <taxon>Fungi</taxon>
        <taxon>Dikarya</taxon>
        <taxon>Basidiomycota</taxon>
        <taxon>Ustilaginomycotina</taxon>
        <taxon>Malasseziomycetes</taxon>
        <taxon>Malasseziales</taxon>
        <taxon>Malasseziaceae</taxon>
        <taxon>Malassezia</taxon>
    </lineage>
</organism>
<protein>
    <recommendedName>
        <fullName evidence="3">NudC domain-containing protein 1</fullName>
    </recommendedName>
</protein>
<dbReference type="PANTHER" id="PTHR21664">
    <property type="entry name" value="CHRONIC MYELOGENOUS LEUKEMIA TUMOR ANTIGEN 66"/>
    <property type="match status" value="1"/>
</dbReference>
<dbReference type="PROSITE" id="PS51203">
    <property type="entry name" value="CS"/>
    <property type="match status" value="1"/>
</dbReference>